<feature type="transmembrane region" description="Helical" evidence="6">
    <location>
        <begin position="209"/>
        <end position="232"/>
    </location>
</feature>
<keyword evidence="5 6" id="KW-0472">Membrane</keyword>
<evidence type="ECO:0000313" key="7">
    <source>
        <dbReference type="EMBL" id="KAF7812049.1"/>
    </source>
</evidence>
<comment type="caution">
    <text evidence="7">The sequence shown here is derived from an EMBL/GenBank/DDBJ whole genome shotgun (WGS) entry which is preliminary data.</text>
</comment>
<evidence type="ECO:0000256" key="4">
    <source>
        <dbReference type="ARBA" id="ARBA00022989"/>
    </source>
</evidence>
<sequence>MVRMEDTDPDFSSHKFPSMSQQVLEELKKLWDMALPITAMNWLVFVKAFISVLFLGRLGSLQLAGVTLSIGFTNITGYSVLVGLSSGLEPLCSQAYGTKNFHLLSLSLRRMLFILFLATIPISLLWLNLEPIMLFLGQDRSITSVAATHCFYTLPDLLTVAVLQPLRVFLASQKETKPMFYCSVIALILHLPLNYLLVVAMGLGVPGVATASVATNVSMTGMVGGYAVWLWRKKRVVHGGGGGRLEDGGLMEVVRLAVASCVGICLEWWWYEIVMLMTGYLPNPTVPVATMGILIQTINMLYTAPVALATTVSARVGNELGADKPYKARLATMVALGCGLVMGVIDLLWAVIFREWWAGLFTKDELVKALVVLVMPIMGLCELANCLQTTCSGILRGTARPVIRAHINLGSFYFVGTPVAVGLAFLYKAGFIGLWFGLLSAQITCALLSLYVVIVHTDWEVEALKAKKMGSCNRDKAKYSKKDEESKELLVNENANKNDIC</sequence>
<dbReference type="GO" id="GO:0042910">
    <property type="term" value="F:xenobiotic transmembrane transporter activity"/>
    <property type="evidence" value="ECO:0007669"/>
    <property type="project" value="InterPro"/>
</dbReference>
<dbReference type="Pfam" id="PF01554">
    <property type="entry name" value="MatE"/>
    <property type="match status" value="2"/>
</dbReference>
<feature type="transmembrane region" description="Helical" evidence="6">
    <location>
        <begin position="407"/>
        <end position="427"/>
    </location>
</feature>
<gene>
    <name evidence="7" type="ORF">G2W53_033025</name>
</gene>
<name>A0A834SXP6_9FABA</name>
<evidence type="ECO:0000256" key="5">
    <source>
        <dbReference type="ARBA" id="ARBA00023136"/>
    </source>
</evidence>
<evidence type="ECO:0000256" key="6">
    <source>
        <dbReference type="RuleBase" id="RU004914"/>
    </source>
</evidence>
<feature type="transmembrane region" description="Helical" evidence="6">
    <location>
        <begin position="291"/>
        <end position="309"/>
    </location>
</feature>
<dbReference type="NCBIfam" id="TIGR00797">
    <property type="entry name" value="matE"/>
    <property type="match status" value="1"/>
</dbReference>
<keyword evidence="4 6" id="KW-1133">Transmembrane helix</keyword>
<evidence type="ECO:0000256" key="2">
    <source>
        <dbReference type="ARBA" id="ARBA00010199"/>
    </source>
</evidence>
<comment type="subcellular location">
    <subcellularLocation>
        <location evidence="1">Membrane</location>
        <topology evidence="1">Multi-pass membrane protein</topology>
    </subcellularLocation>
</comment>
<dbReference type="Proteomes" id="UP000634136">
    <property type="component" value="Unassembled WGS sequence"/>
</dbReference>
<keyword evidence="8" id="KW-1185">Reference proteome</keyword>
<proteinExistence type="inferred from homology"/>
<dbReference type="AlphaFoldDB" id="A0A834SXP6"/>
<keyword evidence="3 6" id="KW-0812">Transmembrane</keyword>
<dbReference type="OrthoDB" id="2126698at2759"/>
<organism evidence="7 8">
    <name type="scientific">Senna tora</name>
    <dbReference type="NCBI Taxonomy" id="362788"/>
    <lineage>
        <taxon>Eukaryota</taxon>
        <taxon>Viridiplantae</taxon>
        <taxon>Streptophyta</taxon>
        <taxon>Embryophyta</taxon>
        <taxon>Tracheophyta</taxon>
        <taxon>Spermatophyta</taxon>
        <taxon>Magnoliopsida</taxon>
        <taxon>eudicotyledons</taxon>
        <taxon>Gunneridae</taxon>
        <taxon>Pentapetalae</taxon>
        <taxon>rosids</taxon>
        <taxon>fabids</taxon>
        <taxon>Fabales</taxon>
        <taxon>Fabaceae</taxon>
        <taxon>Caesalpinioideae</taxon>
        <taxon>Cassia clade</taxon>
        <taxon>Senna</taxon>
    </lineage>
</organism>
<feature type="transmembrane region" description="Helical" evidence="6">
    <location>
        <begin position="330"/>
        <end position="354"/>
    </location>
</feature>
<dbReference type="PANTHER" id="PTHR11206">
    <property type="entry name" value="MULTIDRUG RESISTANCE PROTEIN"/>
    <property type="match status" value="1"/>
</dbReference>
<accession>A0A834SXP6</accession>
<feature type="transmembrane region" description="Helical" evidence="6">
    <location>
        <begin position="33"/>
        <end position="56"/>
    </location>
</feature>
<protein>
    <recommendedName>
        <fullName evidence="6">Protein DETOXIFICATION</fullName>
    </recommendedName>
    <alternativeName>
        <fullName evidence="6">Multidrug and toxic compound extrusion protein</fullName>
    </alternativeName>
</protein>
<reference evidence="7" key="1">
    <citation type="submission" date="2020-09" db="EMBL/GenBank/DDBJ databases">
        <title>Genome-Enabled Discovery of Anthraquinone Biosynthesis in Senna tora.</title>
        <authorList>
            <person name="Kang S.-H."/>
            <person name="Pandey R.P."/>
            <person name="Lee C.-M."/>
            <person name="Sim J.-S."/>
            <person name="Jeong J.-T."/>
            <person name="Choi B.-S."/>
            <person name="Jung M."/>
            <person name="Ginzburg D."/>
            <person name="Zhao K."/>
            <person name="Won S.Y."/>
            <person name="Oh T.-J."/>
            <person name="Yu Y."/>
            <person name="Kim N.-H."/>
            <person name="Lee O.R."/>
            <person name="Lee T.-H."/>
            <person name="Bashyal P."/>
            <person name="Kim T.-S."/>
            <person name="Lee W.-H."/>
            <person name="Kawkins C."/>
            <person name="Kim C.-K."/>
            <person name="Kim J.S."/>
            <person name="Ahn B.O."/>
            <person name="Rhee S.Y."/>
            <person name="Sohng J.K."/>
        </authorList>
    </citation>
    <scope>NUCLEOTIDE SEQUENCE</scope>
    <source>
        <tissue evidence="7">Leaf</tissue>
    </source>
</reference>
<feature type="transmembrane region" description="Helical" evidence="6">
    <location>
        <begin position="108"/>
        <end position="127"/>
    </location>
</feature>
<feature type="transmembrane region" description="Helical" evidence="6">
    <location>
        <begin position="180"/>
        <end position="203"/>
    </location>
</feature>
<dbReference type="InterPro" id="IPR002528">
    <property type="entry name" value="MATE_fam"/>
</dbReference>
<evidence type="ECO:0000256" key="3">
    <source>
        <dbReference type="ARBA" id="ARBA00022692"/>
    </source>
</evidence>
<comment type="similarity">
    <text evidence="2 6">Belongs to the multi antimicrobial extrusion (MATE) (TC 2.A.66.1) family.</text>
</comment>
<dbReference type="GO" id="GO:1990961">
    <property type="term" value="P:xenobiotic detoxification by transmembrane export across the plasma membrane"/>
    <property type="evidence" value="ECO:0007669"/>
    <property type="project" value="InterPro"/>
</dbReference>
<dbReference type="InterPro" id="IPR045069">
    <property type="entry name" value="MATE_euk"/>
</dbReference>
<feature type="transmembrane region" description="Helical" evidence="6">
    <location>
        <begin position="433"/>
        <end position="455"/>
    </location>
</feature>
<evidence type="ECO:0000256" key="1">
    <source>
        <dbReference type="ARBA" id="ARBA00004141"/>
    </source>
</evidence>
<feature type="transmembrane region" description="Helical" evidence="6">
    <location>
        <begin position="253"/>
        <end position="271"/>
    </location>
</feature>
<dbReference type="GO" id="GO:0015297">
    <property type="term" value="F:antiporter activity"/>
    <property type="evidence" value="ECO:0007669"/>
    <property type="project" value="InterPro"/>
</dbReference>
<feature type="transmembrane region" description="Helical" evidence="6">
    <location>
        <begin position="366"/>
        <end position="387"/>
    </location>
</feature>
<dbReference type="GO" id="GO:0016020">
    <property type="term" value="C:membrane"/>
    <property type="evidence" value="ECO:0007669"/>
    <property type="project" value="UniProtKB-SubCell"/>
</dbReference>
<dbReference type="EMBL" id="JAAIUW010000010">
    <property type="protein sequence ID" value="KAF7812049.1"/>
    <property type="molecule type" value="Genomic_DNA"/>
</dbReference>
<feature type="transmembrane region" description="Helical" evidence="6">
    <location>
        <begin position="63"/>
        <end position="88"/>
    </location>
</feature>
<dbReference type="CDD" id="cd13132">
    <property type="entry name" value="MATE_eukaryotic"/>
    <property type="match status" value="1"/>
</dbReference>
<evidence type="ECO:0000313" key="8">
    <source>
        <dbReference type="Proteomes" id="UP000634136"/>
    </source>
</evidence>